<evidence type="ECO:0000256" key="1">
    <source>
        <dbReference type="SAM" id="Phobius"/>
    </source>
</evidence>
<feature type="transmembrane region" description="Helical" evidence="1">
    <location>
        <begin position="342"/>
        <end position="363"/>
    </location>
</feature>
<dbReference type="EMBL" id="CP084166">
    <property type="protein sequence ID" value="UJG41005.1"/>
    <property type="molecule type" value="Genomic_DNA"/>
</dbReference>
<protein>
    <submittedName>
        <fullName evidence="2">Uncharacterized protein</fullName>
    </submittedName>
</protein>
<keyword evidence="1" id="KW-0472">Membrane</keyword>
<feature type="transmembrane region" description="Helical" evidence="1">
    <location>
        <begin position="102"/>
        <end position="129"/>
    </location>
</feature>
<sequence>MKVTNKEKYISRNKKSVRIKTDYFRKKGEIEDYNIHTKDISNNQRELIIDFVNWKSKNQKEIIFEGYYFKNETDDKSIQDPLSDLYPLNQIVDSRKLIMESFAIWTFIFPNIFVLGFSTLLSFLIFSSFLRTEDYTQPSIFSIWLYICMFVLFPTFFFLAYYKAFKLLSYLLKKSIRRTRNQNFRLENNIQAIGILFMLALTLPSLYIAFNNNISLKTAYYTTFTLTVLSTFFSIILIFSYFKIVKLREKVKMKREIKNVFLRVKEKEDLPKNWISSKISFGNEEEMFYKIPARVVKWKKIFQPFFFKDYENDYEKYLNFKHFTAYKQKTKVKEGLKKAHKYFLQFLGNFAFLIVSMVLFVIHFWDENYVYWFIVLYLLTSFIIEAIIKTEQVFFDDIYINSINEVVKKEYVAKWTIVDEHLFVLTTKDRVLKSIPIIKIENIKSNMLLPEIFLDNEQEISVKITFENSRKFILFGYSQEYIEKMRKKSLS</sequence>
<name>A0A9Y1FL64_9ARCH</name>
<dbReference type="Proteomes" id="UP001201020">
    <property type="component" value="Chromosome"/>
</dbReference>
<evidence type="ECO:0000313" key="2">
    <source>
        <dbReference type="EMBL" id="UJG41005.1"/>
    </source>
</evidence>
<organism evidence="2">
    <name type="scientific">Candidatus Heimdallarchaeum aukensis</name>
    <dbReference type="NCBI Taxonomy" id="2876573"/>
    <lineage>
        <taxon>Archaea</taxon>
        <taxon>Promethearchaeati</taxon>
        <taxon>Candidatus Heimdallarchaeota</taxon>
        <taxon>Candidatus Heimdallarchaeia (ex Rinke et al. 2021) (nom. nud.)</taxon>
        <taxon>Candidatus Heimdallarchaeales</taxon>
        <taxon>Candidatus Heimdallarchaeaceae</taxon>
        <taxon>Candidatus Heimdallarchaeum</taxon>
    </lineage>
</organism>
<feature type="transmembrane region" description="Helical" evidence="1">
    <location>
        <begin position="141"/>
        <end position="165"/>
    </location>
</feature>
<keyword evidence="1" id="KW-0812">Transmembrane</keyword>
<dbReference type="AlphaFoldDB" id="A0A9Y1FL64"/>
<reference evidence="2" key="1">
    <citation type="journal article" date="2022" name="Nat. Microbiol.">
        <title>Unique mobile elements and scalable gene flow at the prokaryote-eukaryote boundary revealed by circularized Asgard archaea genomes.</title>
        <authorList>
            <person name="Wu F."/>
            <person name="Speth D.R."/>
            <person name="Philosof A."/>
            <person name="Cremiere A."/>
            <person name="Narayanan A."/>
            <person name="Barco R.A."/>
            <person name="Connon S.A."/>
            <person name="Amend J.P."/>
            <person name="Antoshechkin I.A."/>
            <person name="Orphan V.J."/>
        </authorList>
    </citation>
    <scope>NUCLEOTIDE SEQUENCE</scope>
    <source>
        <strain evidence="2">PM71</strain>
    </source>
</reference>
<feature type="transmembrane region" description="Helical" evidence="1">
    <location>
        <begin position="369"/>
        <end position="388"/>
    </location>
</feature>
<accession>A0A9Y1FL64</accession>
<proteinExistence type="predicted"/>
<feature type="transmembrane region" description="Helical" evidence="1">
    <location>
        <begin position="186"/>
        <end position="208"/>
    </location>
</feature>
<feature type="transmembrane region" description="Helical" evidence="1">
    <location>
        <begin position="220"/>
        <end position="245"/>
    </location>
</feature>
<keyword evidence="1" id="KW-1133">Transmembrane helix</keyword>
<gene>
    <name evidence="2" type="ORF">K9W45_00760</name>
</gene>